<organism evidence="2 3">
    <name type="scientific">Marasmius tenuissimus</name>
    <dbReference type="NCBI Taxonomy" id="585030"/>
    <lineage>
        <taxon>Eukaryota</taxon>
        <taxon>Fungi</taxon>
        <taxon>Dikarya</taxon>
        <taxon>Basidiomycota</taxon>
        <taxon>Agaricomycotina</taxon>
        <taxon>Agaricomycetes</taxon>
        <taxon>Agaricomycetidae</taxon>
        <taxon>Agaricales</taxon>
        <taxon>Marasmiineae</taxon>
        <taxon>Marasmiaceae</taxon>
        <taxon>Marasmius</taxon>
    </lineage>
</organism>
<accession>A0ABR2ZB59</accession>
<keyword evidence="3" id="KW-1185">Reference proteome</keyword>
<evidence type="ECO:0008006" key="4">
    <source>
        <dbReference type="Google" id="ProtNLM"/>
    </source>
</evidence>
<keyword evidence="1" id="KW-0472">Membrane</keyword>
<gene>
    <name evidence="2" type="ORF">AAF712_014406</name>
</gene>
<evidence type="ECO:0000313" key="3">
    <source>
        <dbReference type="Proteomes" id="UP001437256"/>
    </source>
</evidence>
<sequence>MANTLISAIRGLIFALATLLSLAALGLCIHAAVVLIPIRDFESWLRFFDFQLLGCIAGALTIIVCLLLGIMGLAWRNGPLTKNIVELPVFTVLLVLWLVIGVKTNNFVNKYNRRLCNRIVADDQSTLFKLHCDEFPAIRGISFANFSLFLSYCLLTIVLCIIAKSRDSKRRVWLISASQAHYFGIPEPPPPPQLQPPMNGFAYPQFVGPYAPPGSQGSPMGGNTNAGGQWMPYVIYTQQQQQQQQPLATNEAWDSQKHS</sequence>
<proteinExistence type="predicted"/>
<feature type="transmembrane region" description="Helical" evidence="1">
    <location>
        <begin position="12"/>
        <end position="38"/>
    </location>
</feature>
<feature type="transmembrane region" description="Helical" evidence="1">
    <location>
        <begin position="87"/>
        <end position="104"/>
    </location>
</feature>
<reference evidence="2 3" key="1">
    <citation type="submission" date="2024-05" db="EMBL/GenBank/DDBJ databases">
        <title>A draft genome resource for the thread blight pathogen Marasmius tenuissimus strain MS-2.</title>
        <authorList>
            <person name="Yulfo-Soto G.E."/>
            <person name="Baruah I.K."/>
            <person name="Amoako-Attah I."/>
            <person name="Bukari Y."/>
            <person name="Meinhardt L.W."/>
            <person name="Bailey B.A."/>
            <person name="Cohen S.P."/>
        </authorList>
    </citation>
    <scope>NUCLEOTIDE SEQUENCE [LARGE SCALE GENOMIC DNA]</scope>
    <source>
        <strain evidence="2 3">MS-2</strain>
    </source>
</reference>
<name>A0ABR2ZB59_9AGAR</name>
<feature type="transmembrane region" description="Helical" evidence="1">
    <location>
        <begin position="50"/>
        <end position="75"/>
    </location>
</feature>
<protein>
    <recommendedName>
        <fullName evidence="4">Tetraspanin</fullName>
    </recommendedName>
</protein>
<evidence type="ECO:0000256" key="1">
    <source>
        <dbReference type="SAM" id="Phobius"/>
    </source>
</evidence>
<evidence type="ECO:0000313" key="2">
    <source>
        <dbReference type="EMBL" id="KAL0058892.1"/>
    </source>
</evidence>
<keyword evidence="1" id="KW-0812">Transmembrane</keyword>
<comment type="caution">
    <text evidence="2">The sequence shown here is derived from an EMBL/GenBank/DDBJ whole genome shotgun (WGS) entry which is preliminary data.</text>
</comment>
<dbReference type="Proteomes" id="UP001437256">
    <property type="component" value="Unassembled WGS sequence"/>
</dbReference>
<dbReference type="EMBL" id="JBBXMP010000266">
    <property type="protein sequence ID" value="KAL0058892.1"/>
    <property type="molecule type" value="Genomic_DNA"/>
</dbReference>
<keyword evidence="1" id="KW-1133">Transmembrane helix</keyword>
<feature type="transmembrane region" description="Helical" evidence="1">
    <location>
        <begin position="143"/>
        <end position="163"/>
    </location>
</feature>